<evidence type="ECO:0000313" key="1">
    <source>
        <dbReference type="EMBL" id="TGU75073.1"/>
    </source>
</evidence>
<keyword evidence="2" id="KW-1185">Reference proteome</keyword>
<gene>
    <name evidence="1" type="ORF">E4633_06355</name>
</gene>
<accession>A0A4S1CN46</accession>
<dbReference type="EMBL" id="SRSC01000001">
    <property type="protein sequence ID" value="TGU75073.1"/>
    <property type="molecule type" value="Genomic_DNA"/>
</dbReference>
<name>A0A4S1CN46_9BACT</name>
<protein>
    <submittedName>
        <fullName evidence="1">Uncharacterized protein</fullName>
    </submittedName>
</protein>
<comment type="caution">
    <text evidence="1">The sequence shown here is derived from an EMBL/GenBank/DDBJ whole genome shotgun (WGS) entry which is preliminary data.</text>
</comment>
<reference evidence="1 2" key="1">
    <citation type="submission" date="2019-04" db="EMBL/GenBank/DDBJ databases">
        <title>Geobacter oryzae sp. nov., ferric-reducing bacteria isolated from paddy soil.</title>
        <authorList>
            <person name="Xu Z."/>
            <person name="Masuda Y."/>
            <person name="Itoh H."/>
            <person name="Senoo K."/>
        </authorList>
    </citation>
    <scope>NUCLEOTIDE SEQUENCE [LARGE SCALE GENOMIC DNA]</scope>
    <source>
        <strain evidence="1 2">Red111</strain>
    </source>
</reference>
<sequence length="87" mass="10568">MKLTDVLILGPEELRIVREEYPDCKVDRLSNSDTLIQQYRITLELEEENTYYNFLLENCMAMSSHNFYYRVKVDKIFSERIRKRKLV</sequence>
<dbReference type="RefSeq" id="WP_135869383.1">
    <property type="nucleotide sequence ID" value="NZ_SRSC01000001.1"/>
</dbReference>
<evidence type="ECO:0000313" key="2">
    <source>
        <dbReference type="Proteomes" id="UP000306416"/>
    </source>
</evidence>
<proteinExistence type="predicted"/>
<dbReference type="Proteomes" id="UP000306416">
    <property type="component" value="Unassembled WGS sequence"/>
</dbReference>
<organism evidence="1 2">
    <name type="scientific">Geomonas terrae</name>
    <dbReference type="NCBI Taxonomy" id="2562681"/>
    <lineage>
        <taxon>Bacteria</taxon>
        <taxon>Pseudomonadati</taxon>
        <taxon>Thermodesulfobacteriota</taxon>
        <taxon>Desulfuromonadia</taxon>
        <taxon>Geobacterales</taxon>
        <taxon>Geobacteraceae</taxon>
        <taxon>Geomonas</taxon>
    </lineage>
</organism>
<dbReference type="AlphaFoldDB" id="A0A4S1CN46"/>